<feature type="compositionally biased region" description="Basic residues" evidence="1">
    <location>
        <begin position="105"/>
        <end position="125"/>
    </location>
</feature>
<sequence>MSRGVHRRSRSQPGRAFPGRLSQGDAKRSTAGDGEAVPPEACAARRRKGIEARRGETLPAARCAARKPGPPGRRPKKSNDHEGLRSELESQSTTSRRSTSSSTRRALRPRPRLRHWHMARPKPSG</sequence>
<evidence type="ECO:0000256" key="1">
    <source>
        <dbReference type="SAM" id="MobiDB-lite"/>
    </source>
</evidence>
<dbReference type="AlphaFoldDB" id="A0A7C9N2Y1"/>
<feature type="compositionally biased region" description="Basic and acidic residues" evidence="1">
    <location>
        <begin position="77"/>
        <end position="88"/>
    </location>
</feature>
<reference evidence="2 3" key="1">
    <citation type="submission" date="2019-09" db="EMBL/GenBank/DDBJ databases">
        <title>Identification of Malikia spinosa a prominent benzene-, toluene-, and ethylbenzene-degrading bacterium: enrichment, isolation and whole genome sequencing.</title>
        <authorList>
            <person name="Tancsics A."/>
            <person name="Revesz F."/>
            <person name="Kriszt B."/>
        </authorList>
    </citation>
    <scope>NUCLEOTIDE SEQUENCE [LARGE SCALE GENOMIC DNA]</scope>
    <source>
        <strain evidence="2 3">AB6</strain>
    </source>
</reference>
<proteinExistence type="predicted"/>
<feature type="region of interest" description="Disordered" evidence="1">
    <location>
        <begin position="1"/>
        <end position="125"/>
    </location>
</feature>
<feature type="compositionally biased region" description="Basic residues" evidence="1">
    <location>
        <begin position="1"/>
        <end position="10"/>
    </location>
</feature>
<dbReference type="EMBL" id="VYSB01000009">
    <property type="protein sequence ID" value="MYZ52440.1"/>
    <property type="molecule type" value="Genomic_DNA"/>
</dbReference>
<name>A0A7C9N2Y1_9BURK</name>
<comment type="caution">
    <text evidence="2">The sequence shown here is derived from an EMBL/GenBank/DDBJ whole genome shotgun (WGS) entry which is preliminary data.</text>
</comment>
<accession>A0A7C9N2Y1</accession>
<protein>
    <submittedName>
        <fullName evidence="2">Uncharacterized protein</fullName>
    </submittedName>
</protein>
<gene>
    <name evidence="2" type="ORF">F5985_09915</name>
</gene>
<organism evidence="2 3">
    <name type="scientific">Malikia spinosa</name>
    <dbReference type="NCBI Taxonomy" id="86180"/>
    <lineage>
        <taxon>Bacteria</taxon>
        <taxon>Pseudomonadati</taxon>
        <taxon>Pseudomonadota</taxon>
        <taxon>Betaproteobacteria</taxon>
        <taxon>Burkholderiales</taxon>
        <taxon>Comamonadaceae</taxon>
        <taxon>Malikia</taxon>
    </lineage>
</organism>
<feature type="compositionally biased region" description="Low complexity" evidence="1">
    <location>
        <begin position="89"/>
        <end position="104"/>
    </location>
</feature>
<dbReference type="Proteomes" id="UP000481947">
    <property type="component" value="Unassembled WGS sequence"/>
</dbReference>
<evidence type="ECO:0000313" key="2">
    <source>
        <dbReference type="EMBL" id="MYZ52440.1"/>
    </source>
</evidence>
<evidence type="ECO:0000313" key="3">
    <source>
        <dbReference type="Proteomes" id="UP000481947"/>
    </source>
</evidence>